<proteinExistence type="predicted"/>
<sequence length="201" mass="20988">MTKQCRESCVPFSSSLVRPPSACVLDSIPGVQGMGQGGWAKPVSWGLLNGEEGGKRTAEGASGSSGGVCSCVSAKSVTPLSRNPPKRSDLRRAKTRASRRCEAGRPSQELMGSGASLSPGRADHLLCGGLPARRVSGAREDPWSLLSSLPKRCPGKEAVGSSRLLGAPLLVLLRSRPARGRQTEGTTKDSGISRPPELCQK</sequence>
<feature type="region of interest" description="Disordered" evidence="1">
    <location>
        <begin position="176"/>
        <end position="201"/>
    </location>
</feature>
<evidence type="ECO:0000313" key="2">
    <source>
        <dbReference type="EMBL" id="KAF5917263.1"/>
    </source>
</evidence>
<comment type="caution">
    <text evidence="2">The sequence shown here is derived from an EMBL/GenBank/DDBJ whole genome shotgun (WGS) entry which is preliminary data.</text>
</comment>
<gene>
    <name evidence="2" type="ORF">HPG69_008335</name>
</gene>
<keyword evidence="3" id="KW-1185">Reference proteome</keyword>
<organism evidence="2 3">
    <name type="scientific">Diceros bicornis minor</name>
    <name type="common">South-central black rhinoceros</name>
    <dbReference type="NCBI Taxonomy" id="77932"/>
    <lineage>
        <taxon>Eukaryota</taxon>
        <taxon>Metazoa</taxon>
        <taxon>Chordata</taxon>
        <taxon>Craniata</taxon>
        <taxon>Vertebrata</taxon>
        <taxon>Euteleostomi</taxon>
        <taxon>Mammalia</taxon>
        <taxon>Eutheria</taxon>
        <taxon>Laurasiatheria</taxon>
        <taxon>Perissodactyla</taxon>
        <taxon>Rhinocerotidae</taxon>
        <taxon>Diceros</taxon>
    </lineage>
</organism>
<protein>
    <submittedName>
        <fullName evidence="2">Uncharacterized protein</fullName>
    </submittedName>
</protein>
<evidence type="ECO:0000313" key="3">
    <source>
        <dbReference type="Proteomes" id="UP000551758"/>
    </source>
</evidence>
<name>A0A7J7ENI8_DICBM</name>
<feature type="region of interest" description="Disordered" evidence="1">
    <location>
        <begin position="76"/>
        <end position="117"/>
    </location>
</feature>
<evidence type="ECO:0000256" key="1">
    <source>
        <dbReference type="SAM" id="MobiDB-lite"/>
    </source>
</evidence>
<reference evidence="2 3" key="1">
    <citation type="journal article" date="2020" name="Mol. Biol. Evol.">
        <title>Interspecific Gene Flow and the Evolution of Specialization in Black and White Rhinoceros.</title>
        <authorList>
            <person name="Moodley Y."/>
            <person name="Westbury M.V."/>
            <person name="Russo I.M."/>
            <person name="Gopalakrishnan S."/>
            <person name="Rakotoarivelo A."/>
            <person name="Olsen R.A."/>
            <person name="Prost S."/>
            <person name="Tunstall T."/>
            <person name="Ryder O.A."/>
            <person name="Dalen L."/>
            <person name="Bruford M.W."/>
        </authorList>
    </citation>
    <scope>NUCLEOTIDE SEQUENCE [LARGE SCALE GENOMIC DNA]</scope>
    <source>
        <strain evidence="2">SBR-YM</strain>
        <tissue evidence="2">Skin</tissue>
    </source>
</reference>
<dbReference type="AlphaFoldDB" id="A0A7J7ENI8"/>
<dbReference type="Proteomes" id="UP000551758">
    <property type="component" value="Unassembled WGS sequence"/>
</dbReference>
<accession>A0A7J7ENI8</accession>
<dbReference type="EMBL" id="JACDTQ010002593">
    <property type="protein sequence ID" value="KAF5917263.1"/>
    <property type="molecule type" value="Genomic_DNA"/>
</dbReference>